<dbReference type="RefSeq" id="WP_115751325.1">
    <property type="nucleotide sequence ID" value="NZ_PIOD01000026.1"/>
</dbReference>
<organism evidence="2 3">
    <name type="scientific">Oceanobacillus chungangensis</name>
    <dbReference type="NCBI Taxonomy" id="1229152"/>
    <lineage>
        <taxon>Bacteria</taxon>
        <taxon>Bacillati</taxon>
        <taxon>Bacillota</taxon>
        <taxon>Bacilli</taxon>
        <taxon>Bacillales</taxon>
        <taxon>Bacillaceae</taxon>
        <taxon>Oceanobacillus</taxon>
    </lineage>
</organism>
<name>A0A3D8PI28_9BACI</name>
<gene>
    <name evidence="2" type="ORF">CWR45_18395</name>
</gene>
<evidence type="ECO:0000313" key="3">
    <source>
        <dbReference type="Proteomes" id="UP000256520"/>
    </source>
</evidence>
<reference evidence="3" key="1">
    <citation type="submission" date="2017-11" db="EMBL/GenBank/DDBJ databases">
        <authorList>
            <person name="Zhu W."/>
        </authorList>
    </citation>
    <scope>NUCLEOTIDE SEQUENCE [LARGE SCALE GENOMIC DNA]</scope>
    <source>
        <strain evidence="3">CAU 1051</strain>
    </source>
</reference>
<keyword evidence="1" id="KW-0812">Transmembrane</keyword>
<keyword evidence="1" id="KW-0472">Membrane</keyword>
<feature type="transmembrane region" description="Helical" evidence="1">
    <location>
        <begin position="20"/>
        <end position="45"/>
    </location>
</feature>
<evidence type="ECO:0000313" key="2">
    <source>
        <dbReference type="EMBL" id="RDW15137.1"/>
    </source>
</evidence>
<sequence length="151" mass="17761">MKSWISFLIPNDEYKEKKMLYFFSEGGLLLFLFLIAMIICNKYFILNVETVLLSSIAIFLFYVFGRYIISGIEYTDIATESSYKRELRSIVVKTSSFVILYSLFYVIYFGLPSNINEWIEIIALLAGVGLLWFFTSYISLKRSYYKNKELL</sequence>
<dbReference type="AlphaFoldDB" id="A0A3D8PI28"/>
<keyword evidence="3" id="KW-1185">Reference proteome</keyword>
<feature type="transmembrane region" description="Helical" evidence="1">
    <location>
        <begin position="90"/>
        <end position="109"/>
    </location>
</feature>
<dbReference type="EMBL" id="PIOD01000026">
    <property type="protein sequence ID" value="RDW15137.1"/>
    <property type="molecule type" value="Genomic_DNA"/>
</dbReference>
<evidence type="ECO:0000256" key="1">
    <source>
        <dbReference type="SAM" id="Phobius"/>
    </source>
</evidence>
<feature type="transmembrane region" description="Helical" evidence="1">
    <location>
        <begin position="51"/>
        <end position="69"/>
    </location>
</feature>
<dbReference type="OrthoDB" id="2429113at2"/>
<protein>
    <submittedName>
        <fullName evidence="2">DUF3278 domain-containing protein</fullName>
    </submittedName>
</protein>
<keyword evidence="1" id="KW-1133">Transmembrane helix</keyword>
<dbReference type="Proteomes" id="UP000256520">
    <property type="component" value="Unassembled WGS sequence"/>
</dbReference>
<feature type="transmembrane region" description="Helical" evidence="1">
    <location>
        <begin position="121"/>
        <end position="140"/>
    </location>
</feature>
<proteinExistence type="predicted"/>
<accession>A0A3D8PI28</accession>
<comment type="caution">
    <text evidence="2">The sequence shown here is derived from an EMBL/GenBank/DDBJ whole genome shotgun (WGS) entry which is preliminary data.</text>
</comment>